<feature type="compositionally biased region" description="Pro residues" evidence="5">
    <location>
        <begin position="129"/>
        <end position="145"/>
    </location>
</feature>
<feature type="compositionally biased region" description="Polar residues" evidence="5">
    <location>
        <begin position="158"/>
        <end position="184"/>
    </location>
</feature>
<feature type="compositionally biased region" description="Basic residues" evidence="5">
    <location>
        <begin position="277"/>
        <end position="286"/>
    </location>
</feature>
<dbReference type="InterPro" id="IPR036638">
    <property type="entry name" value="HLH_DNA-bd_sf"/>
</dbReference>
<evidence type="ECO:0000256" key="5">
    <source>
        <dbReference type="SAM" id="MobiDB-lite"/>
    </source>
</evidence>
<name>A0A7C9EWR1_OPUST</name>
<reference evidence="7" key="2">
    <citation type="submission" date="2020-07" db="EMBL/GenBank/DDBJ databases">
        <authorList>
            <person name="Vera ALvarez R."/>
            <person name="Arias-Moreno D.M."/>
            <person name="Jimenez-Jacinto V."/>
            <person name="Jimenez-Bremont J.F."/>
            <person name="Swaminathan K."/>
            <person name="Moose S.P."/>
            <person name="Guerrero-Gonzalez M.L."/>
            <person name="Marino-Ramirez L."/>
            <person name="Landsman D."/>
            <person name="Rodriguez-Kessler M."/>
            <person name="Delgado-Sanchez P."/>
        </authorList>
    </citation>
    <scope>NUCLEOTIDE SEQUENCE</scope>
    <source>
        <tissue evidence="7">Cladode</tissue>
    </source>
</reference>
<dbReference type="SMART" id="SM00353">
    <property type="entry name" value="HLH"/>
    <property type="match status" value="1"/>
</dbReference>
<evidence type="ECO:0000256" key="4">
    <source>
        <dbReference type="ARBA" id="ARBA00023242"/>
    </source>
</evidence>
<evidence type="ECO:0000256" key="2">
    <source>
        <dbReference type="ARBA" id="ARBA00023015"/>
    </source>
</evidence>
<evidence type="ECO:0000259" key="6">
    <source>
        <dbReference type="PROSITE" id="PS50888"/>
    </source>
</evidence>
<feature type="region of interest" description="Disordered" evidence="5">
    <location>
        <begin position="40"/>
        <end position="72"/>
    </location>
</feature>
<dbReference type="PROSITE" id="PS50888">
    <property type="entry name" value="BHLH"/>
    <property type="match status" value="1"/>
</dbReference>
<dbReference type="CDD" id="cd11445">
    <property type="entry name" value="bHLH_AtPIF_like"/>
    <property type="match status" value="1"/>
</dbReference>
<dbReference type="EMBL" id="GISG01264117">
    <property type="protein sequence ID" value="MBA4674725.1"/>
    <property type="molecule type" value="Transcribed_RNA"/>
</dbReference>
<evidence type="ECO:0000256" key="1">
    <source>
        <dbReference type="ARBA" id="ARBA00004123"/>
    </source>
</evidence>
<dbReference type="PANTHER" id="PTHR46807:SF8">
    <property type="entry name" value="TRANSCRIPTION FACTOR PIF1-LIKE ISOFORM X2"/>
    <property type="match status" value="1"/>
</dbReference>
<dbReference type="AlphaFoldDB" id="A0A7C9EWR1"/>
<comment type="subcellular location">
    <subcellularLocation>
        <location evidence="1">Nucleus</location>
    </subcellularLocation>
</comment>
<feature type="compositionally biased region" description="Basic and acidic residues" evidence="5">
    <location>
        <begin position="234"/>
        <end position="253"/>
    </location>
</feature>
<proteinExistence type="predicted"/>
<protein>
    <recommendedName>
        <fullName evidence="6">BHLH domain-containing protein</fullName>
    </recommendedName>
</protein>
<dbReference type="PANTHER" id="PTHR46807">
    <property type="entry name" value="TRANSCRIPTION FACTOR PIF3"/>
    <property type="match status" value="1"/>
</dbReference>
<dbReference type="InterPro" id="IPR044273">
    <property type="entry name" value="PIF3-like"/>
</dbReference>
<dbReference type="GO" id="GO:0005634">
    <property type="term" value="C:nucleus"/>
    <property type="evidence" value="ECO:0007669"/>
    <property type="project" value="UniProtKB-SubCell"/>
</dbReference>
<keyword evidence="4" id="KW-0539">Nucleus</keyword>
<organism evidence="7">
    <name type="scientific">Opuntia streptacantha</name>
    <name type="common">Prickly pear cactus</name>
    <name type="synonym">Opuntia cardona</name>
    <dbReference type="NCBI Taxonomy" id="393608"/>
    <lineage>
        <taxon>Eukaryota</taxon>
        <taxon>Viridiplantae</taxon>
        <taxon>Streptophyta</taxon>
        <taxon>Embryophyta</taxon>
        <taxon>Tracheophyta</taxon>
        <taxon>Spermatophyta</taxon>
        <taxon>Magnoliopsida</taxon>
        <taxon>eudicotyledons</taxon>
        <taxon>Gunneridae</taxon>
        <taxon>Pentapetalae</taxon>
        <taxon>Caryophyllales</taxon>
        <taxon>Cactineae</taxon>
        <taxon>Cactaceae</taxon>
        <taxon>Opuntioideae</taxon>
        <taxon>Opuntia</taxon>
    </lineage>
</organism>
<sequence length="361" mass="39786">MNYRVPDFDMADDDYSIPNSSSSIPRQKAEDDIMELLWQNGQVVAHSQSQRSHHNHKSPPMNTPPPPPAENTSQLYIAEDEMATWLHCPLEDLYTDLLYPTTAPPQPPPLPPPPQPQTLEATRSIDALPPQPAPPSRPPVRPPRNFPHFSRFREKASVPSTGVTVVDSNKMETTPATGTSTSIGEESAAISRAPPIRGGGGSGDMGHMTVSSSTSGSGSGTSGAATAMTTAVEVGERKQEVVEDRKRKERETDEPTATTTECHAEDVEHESAEEKKHSRGSAAKRSRAAEVHNLSERRRRDRINEKMRALQELIPRCNKSDKASMLDEAIEYLKSLQMQVQGGRLDSAFMKWLALIEDLWL</sequence>
<feature type="compositionally biased region" description="Polar residues" evidence="5">
    <location>
        <begin position="40"/>
        <end position="50"/>
    </location>
</feature>
<feature type="region of interest" description="Disordered" evidence="5">
    <location>
        <begin position="98"/>
        <end position="303"/>
    </location>
</feature>
<dbReference type="SUPFAM" id="SSF47459">
    <property type="entry name" value="HLH, helix-loop-helix DNA-binding domain"/>
    <property type="match status" value="1"/>
</dbReference>
<accession>A0A7C9EWR1</accession>
<dbReference type="Gene3D" id="4.10.280.10">
    <property type="entry name" value="Helix-loop-helix DNA-binding domain"/>
    <property type="match status" value="1"/>
</dbReference>
<feature type="domain" description="BHLH" evidence="6">
    <location>
        <begin position="287"/>
        <end position="336"/>
    </location>
</feature>
<dbReference type="GO" id="GO:0010017">
    <property type="term" value="P:red or far-red light signaling pathway"/>
    <property type="evidence" value="ECO:0007669"/>
    <property type="project" value="UniProtKB-ARBA"/>
</dbReference>
<feature type="region of interest" description="Disordered" evidence="5">
    <location>
        <begin position="1"/>
        <end position="28"/>
    </location>
</feature>
<keyword evidence="3" id="KW-0804">Transcription</keyword>
<dbReference type="InterPro" id="IPR047265">
    <property type="entry name" value="PIF1-like_bHLH"/>
</dbReference>
<feature type="compositionally biased region" description="Basic and acidic residues" evidence="5">
    <location>
        <begin position="262"/>
        <end position="276"/>
    </location>
</feature>
<feature type="compositionally biased region" description="Pro residues" evidence="5">
    <location>
        <begin position="102"/>
        <end position="116"/>
    </location>
</feature>
<dbReference type="GO" id="GO:0003700">
    <property type="term" value="F:DNA-binding transcription factor activity"/>
    <property type="evidence" value="ECO:0007669"/>
    <property type="project" value="InterPro"/>
</dbReference>
<feature type="compositionally biased region" description="Low complexity" evidence="5">
    <location>
        <begin position="205"/>
        <end position="232"/>
    </location>
</feature>
<dbReference type="Pfam" id="PF00010">
    <property type="entry name" value="HLH"/>
    <property type="match status" value="1"/>
</dbReference>
<evidence type="ECO:0000313" key="7">
    <source>
        <dbReference type="EMBL" id="MBA4674725.1"/>
    </source>
</evidence>
<evidence type="ECO:0000256" key="3">
    <source>
        <dbReference type="ARBA" id="ARBA00023163"/>
    </source>
</evidence>
<dbReference type="FunFam" id="4.10.280.10:FF:000004">
    <property type="entry name" value="Basic helix-loop-helix transcription factor"/>
    <property type="match status" value="1"/>
</dbReference>
<dbReference type="GO" id="GO:0046983">
    <property type="term" value="F:protein dimerization activity"/>
    <property type="evidence" value="ECO:0007669"/>
    <property type="project" value="InterPro"/>
</dbReference>
<keyword evidence="2" id="KW-0805">Transcription regulation</keyword>
<dbReference type="InterPro" id="IPR011598">
    <property type="entry name" value="bHLH_dom"/>
</dbReference>
<feature type="compositionally biased region" description="Basic and acidic residues" evidence="5">
    <location>
        <begin position="287"/>
        <end position="303"/>
    </location>
</feature>
<reference evidence="7" key="1">
    <citation type="journal article" date="2013" name="J. Plant Res.">
        <title>Effect of fungi and light on seed germination of three Opuntia species from semiarid lands of central Mexico.</title>
        <authorList>
            <person name="Delgado-Sanchez P."/>
            <person name="Jimenez-Bremont J.F."/>
            <person name="Guerrero-Gonzalez Mde L."/>
            <person name="Flores J."/>
        </authorList>
    </citation>
    <scope>NUCLEOTIDE SEQUENCE</scope>
    <source>
        <tissue evidence="7">Cladode</tissue>
    </source>
</reference>